<dbReference type="PANTHER" id="PTHR42887:SF2">
    <property type="entry name" value="OS12G0638800 PROTEIN"/>
    <property type="match status" value="1"/>
</dbReference>
<dbReference type="NCBIfam" id="TIGR00275">
    <property type="entry name" value="aminoacetone oxidase family FAD-binding enzyme"/>
    <property type="match status" value="1"/>
</dbReference>
<comment type="cofactor">
    <cofactor evidence="1">
        <name>FAD</name>
        <dbReference type="ChEBI" id="CHEBI:57692"/>
    </cofactor>
</comment>
<dbReference type="RefSeq" id="WP_106193048.1">
    <property type="nucleotide sequence ID" value="NZ_PVTO01000010.1"/>
</dbReference>
<dbReference type="InterPro" id="IPR055178">
    <property type="entry name" value="RsdA/BaiN/AoA(So)-like_dom"/>
</dbReference>
<name>A0A2T0W7B0_9LACT</name>
<dbReference type="Gene3D" id="1.10.8.260">
    <property type="entry name" value="HI0933 insert domain-like"/>
    <property type="match status" value="1"/>
</dbReference>
<sequence length="423" mass="46867">MTHYDVLVVGGGTSGMMAAISAAEHGATVGLVEKNKFVGRKLLVTGNGRCNVTNNRDKEEIITHIPGNGRFLYSAFYQYDNYDIMKFFQSKGIQLKEEDHGRMFPITDKSRTIVNALTQIMEDTKVDVHVNAPVETVLYKDGRVEGVELQDGRILNATSVILSTGGRAMPKTGSTGDGYKWAKKAGHTIKDLYPTEVPITSEEPFIQDRTLQGISLRDVDLKVLNKKGKTVINHRMDMIFTHLGISGPAVLRCSMFVLQTMKRDKTDYAQMSLDSAPDETVGSLKQSLERLMKKDGEKSIKNTLKQFGPERYILFGLEQSEIDSERAFKTVTPKELEAVITFLKDFRFKVHGSLPIEKAFVTGGGVHTKEVNPKTLESKLMQNLYFTGEILDYNGYTGGYNITGAFITGRVAGMHAAQTSLGV</sequence>
<organism evidence="6 7">
    <name type="scientific">Alkalibacterium olivapovliticus</name>
    <dbReference type="NCBI Taxonomy" id="99907"/>
    <lineage>
        <taxon>Bacteria</taxon>
        <taxon>Bacillati</taxon>
        <taxon>Bacillota</taxon>
        <taxon>Bacilli</taxon>
        <taxon>Lactobacillales</taxon>
        <taxon>Carnobacteriaceae</taxon>
        <taxon>Alkalibacterium</taxon>
    </lineage>
</organism>
<reference evidence="6 7" key="1">
    <citation type="submission" date="2018-03" db="EMBL/GenBank/DDBJ databases">
        <title>Genomic Encyclopedia of Archaeal and Bacterial Type Strains, Phase II (KMG-II): from individual species to whole genera.</title>
        <authorList>
            <person name="Goeker M."/>
        </authorList>
    </citation>
    <scope>NUCLEOTIDE SEQUENCE [LARGE SCALE GENOMIC DNA]</scope>
    <source>
        <strain evidence="6 7">DSM 13175</strain>
    </source>
</reference>
<dbReference type="OrthoDB" id="9773233at2"/>
<evidence type="ECO:0000259" key="5">
    <source>
        <dbReference type="Pfam" id="PF22780"/>
    </source>
</evidence>
<evidence type="ECO:0008006" key="8">
    <source>
        <dbReference type="Google" id="ProtNLM"/>
    </source>
</evidence>
<keyword evidence="2" id="KW-0285">Flavoprotein</keyword>
<dbReference type="Pfam" id="PF22780">
    <property type="entry name" value="HI0933_like_1st"/>
    <property type="match status" value="1"/>
</dbReference>
<dbReference type="PANTHER" id="PTHR42887">
    <property type="entry name" value="OS12G0638800 PROTEIN"/>
    <property type="match status" value="1"/>
</dbReference>
<dbReference type="Pfam" id="PF03486">
    <property type="entry name" value="HI0933_like"/>
    <property type="match status" value="1"/>
</dbReference>
<dbReference type="PRINTS" id="PR00368">
    <property type="entry name" value="FADPNR"/>
</dbReference>
<dbReference type="EMBL" id="PVTO01000010">
    <property type="protein sequence ID" value="PRY82598.1"/>
    <property type="molecule type" value="Genomic_DNA"/>
</dbReference>
<dbReference type="Proteomes" id="UP000238205">
    <property type="component" value="Unassembled WGS sequence"/>
</dbReference>
<dbReference type="SUPFAM" id="SSF160996">
    <property type="entry name" value="HI0933 insert domain-like"/>
    <property type="match status" value="1"/>
</dbReference>
<evidence type="ECO:0000256" key="1">
    <source>
        <dbReference type="ARBA" id="ARBA00001974"/>
    </source>
</evidence>
<dbReference type="InterPro" id="IPR057661">
    <property type="entry name" value="RsdA/BaiN/AoA(So)_Rossmann"/>
</dbReference>
<dbReference type="InterPro" id="IPR004792">
    <property type="entry name" value="BaiN-like"/>
</dbReference>
<dbReference type="SUPFAM" id="SSF51905">
    <property type="entry name" value="FAD/NAD(P)-binding domain"/>
    <property type="match status" value="1"/>
</dbReference>
<dbReference type="Gene3D" id="3.50.50.60">
    <property type="entry name" value="FAD/NAD(P)-binding domain"/>
    <property type="match status" value="1"/>
</dbReference>
<feature type="domain" description="RsdA/BaiN/AoA(So)-like insert" evidence="5">
    <location>
        <begin position="193"/>
        <end position="361"/>
    </location>
</feature>
<dbReference type="Gene3D" id="2.40.30.10">
    <property type="entry name" value="Translation factors"/>
    <property type="match status" value="1"/>
</dbReference>
<dbReference type="AlphaFoldDB" id="A0A2T0W7B0"/>
<gene>
    <name evidence="6" type="ORF">CLV38_11059</name>
</gene>
<evidence type="ECO:0000313" key="7">
    <source>
        <dbReference type="Proteomes" id="UP000238205"/>
    </source>
</evidence>
<proteinExistence type="predicted"/>
<keyword evidence="3" id="KW-0274">FAD</keyword>
<dbReference type="InterPro" id="IPR023166">
    <property type="entry name" value="BaiN-like_dom_sf"/>
</dbReference>
<evidence type="ECO:0000256" key="3">
    <source>
        <dbReference type="ARBA" id="ARBA00022827"/>
    </source>
</evidence>
<dbReference type="PRINTS" id="PR00411">
    <property type="entry name" value="PNDRDTASEI"/>
</dbReference>
<comment type="caution">
    <text evidence="6">The sequence shown here is derived from an EMBL/GenBank/DDBJ whole genome shotgun (WGS) entry which is preliminary data.</text>
</comment>
<keyword evidence="7" id="KW-1185">Reference proteome</keyword>
<feature type="domain" description="RsdA/BaiN/AoA(So)-like Rossmann fold-like" evidence="4">
    <location>
        <begin position="5"/>
        <end position="414"/>
    </location>
</feature>
<evidence type="ECO:0000256" key="2">
    <source>
        <dbReference type="ARBA" id="ARBA00022630"/>
    </source>
</evidence>
<protein>
    <recommendedName>
        <fullName evidence="8">Tricarballylate dehydrogenase</fullName>
    </recommendedName>
</protein>
<dbReference type="InterPro" id="IPR036188">
    <property type="entry name" value="FAD/NAD-bd_sf"/>
</dbReference>
<evidence type="ECO:0000259" key="4">
    <source>
        <dbReference type="Pfam" id="PF03486"/>
    </source>
</evidence>
<evidence type="ECO:0000313" key="6">
    <source>
        <dbReference type="EMBL" id="PRY82598.1"/>
    </source>
</evidence>
<accession>A0A2T0W7B0</accession>